<evidence type="ECO:0000313" key="9">
    <source>
        <dbReference type="Proteomes" id="UP000799428"/>
    </source>
</evidence>
<evidence type="ECO:0000256" key="4">
    <source>
        <dbReference type="ARBA" id="ARBA00023136"/>
    </source>
</evidence>
<evidence type="ECO:0000256" key="2">
    <source>
        <dbReference type="ARBA" id="ARBA00022692"/>
    </source>
</evidence>
<evidence type="ECO:0000256" key="1">
    <source>
        <dbReference type="ARBA" id="ARBA00004141"/>
    </source>
</evidence>
<evidence type="ECO:0000256" key="3">
    <source>
        <dbReference type="ARBA" id="ARBA00022989"/>
    </source>
</evidence>
<dbReference type="PANTHER" id="PTHR33048">
    <property type="entry name" value="PTH11-LIKE INTEGRAL MEMBRANE PROTEIN (AFU_ORTHOLOGUE AFUA_5G11245)"/>
    <property type="match status" value="1"/>
</dbReference>
<sequence>MLLGFTFLAAAIFGLKISILCFYHRIFFITNGYRYASVAIMALSTLWFVGTEIGNLLLCKPIDSFWNQDMPGKCLNLNLLF</sequence>
<dbReference type="InterPro" id="IPR052337">
    <property type="entry name" value="SAT4-like"/>
</dbReference>
<keyword evidence="9" id="KW-1185">Reference proteome</keyword>
<dbReference type="Pfam" id="PF20684">
    <property type="entry name" value="Fung_rhodopsin"/>
    <property type="match status" value="1"/>
</dbReference>
<dbReference type="EMBL" id="MU005777">
    <property type="protein sequence ID" value="KAF2705777.1"/>
    <property type="molecule type" value="Genomic_DNA"/>
</dbReference>
<evidence type="ECO:0000259" key="7">
    <source>
        <dbReference type="Pfam" id="PF20684"/>
    </source>
</evidence>
<dbReference type="InterPro" id="IPR049326">
    <property type="entry name" value="Rhodopsin_dom_fungi"/>
</dbReference>
<feature type="domain" description="Rhodopsin" evidence="7">
    <location>
        <begin position="9"/>
        <end position="80"/>
    </location>
</feature>
<accession>A0A6G1K053</accession>
<name>A0A6G1K053_9PLEO</name>
<proteinExistence type="inferred from homology"/>
<dbReference type="PANTHER" id="PTHR33048:SF47">
    <property type="entry name" value="INTEGRAL MEMBRANE PROTEIN-RELATED"/>
    <property type="match status" value="1"/>
</dbReference>
<gene>
    <name evidence="8" type="ORF">K504DRAFT_459879</name>
</gene>
<dbReference type="GO" id="GO:0016020">
    <property type="term" value="C:membrane"/>
    <property type="evidence" value="ECO:0007669"/>
    <property type="project" value="UniProtKB-SubCell"/>
</dbReference>
<feature type="transmembrane region" description="Helical" evidence="6">
    <location>
        <begin position="35"/>
        <end position="58"/>
    </location>
</feature>
<evidence type="ECO:0000313" key="8">
    <source>
        <dbReference type="EMBL" id="KAF2705777.1"/>
    </source>
</evidence>
<evidence type="ECO:0000256" key="6">
    <source>
        <dbReference type="SAM" id="Phobius"/>
    </source>
</evidence>
<dbReference type="Proteomes" id="UP000799428">
    <property type="component" value="Unassembled WGS sequence"/>
</dbReference>
<feature type="transmembrane region" description="Helical" evidence="6">
    <location>
        <begin position="6"/>
        <end position="23"/>
    </location>
</feature>
<organism evidence="8 9">
    <name type="scientific">Pleomassaria siparia CBS 279.74</name>
    <dbReference type="NCBI Taxonomy" id="1314801"/>
    <lineage>
        <taxon>Eukaryota</taxon>
        <taxon>Fungi</taxon>
        <taxon>Dikarya</taxon>
        <taxon>Ascomycota</taxon>
        <taxon>Pezizomycotina</taxon>
        <taxon>Dothideomycetes</taxon>
        <taxon>Pleosporomycetidae</taxon>
        <taxon>Pleosporales</taxon>
        <taxon>Pleomassariaceae</taxon>
        <taxon>Pleomassaria</taxon>
    </lineage>
</organism>
<protein>
    <recommendedName>
        <fullName evidence="7">Rhodopsin domain-containing protein</fullName>
    </recommendedName>
</protein>
<keyword evidence="4 6" id="KW-0472">Membrane</keyword>
<reference evidence="8" key="1">
    <citation type="journal article" date="2020" name="Stud. Mycol.">
        <title>101 Dothideomycetes genomes: a test case for predicting lifestyles and emergence of pathogens.</title>
        <authorList>
            <person name="Haridas S."/>
            <person name="Albert R."/>
            <person name="Binder M."/>
            <person name="Bloem J."/>
            <person name="Labutti K."/>
            <person name="Salamov A."/>
            <person name="Andreopoulos B."/>
            <person name="Baker S."/>
            <person name="Barry K."/>
            <person name="Bills G."/>
            <person name="Bluhm B."/>
            <person name="Cannon C."/>
            <person name="Castanera R."/>
            <person name="Culley D."/>
            <person name="Daum C."/>
            <person name="Ezra D."/>
            <person name="Gonzalez J."/>
            <person name="Henrissat B."/>
            <person name="Kuo A."/>
            <person name="Liang C."/>
            <person name="Lipzen A."/>
            <person name="Lutzoni F."/>
            <person name="Magnuson J."/>
            <person name="Mondo S."/>
            <person name="Nolan M."/>
            <person name="Ohm R."/>
            <person name="Pangilinan J."/>
            <person name="Park H.-J."/>
            <person name="Ramirez L."/>
            <person name="Alfaro M."/>
            <person name="Sun H."/>
            <person name="Tritt A."/>
            <person name="Yoshinaga Y."/>
            <person name="Zwiers L.-H."/>
            <person name="Turgeon B."/>
            <person name="Goodwin S."/>
            <person name="Spatafora J."/>
            <person name="Crous P."/>
            <person name="Grigoriev I."/>
        </authorList>
    </citation>
    <scope>NUCLEOTIDE SEQUENCE</scope>
    <source>
        <strain evidence="8">CBS 279.74</strain>
    </source>
</reference>
<keyword evidence="2 6" id="KW-0812">Transmembrane</keyword>
<keyword evidence="3 6" id="KW-1133">Transmembrane helix</keyword>
<evidence type="ECO:0000256" key="5">
    <source>
        <dbReference type="ARBA" id="ARBA00038359"/>
    </source>
</evidence>
<comment type="similarity">
    <text evidence="5">Belongs to the SAT4 family.</text>
</comment>
<comment type="subcellular location">
    <subcellularLocation>
        <location evidence="1">Membrane</location>
        <topology evidence="1">Multi-pass membrane protein</topology>
    </subcellularLocation>
</comment>
<dbReference type="OrthoDB" id="10017208at2759"/>
<dbReference type="AlphaFoldDB" id="A0A6G1K053"/>